<protein>
    <submittedName>
        <fullName evidence="1">Uncharacterized protein</fullName>
    </submittedName>
</protein>
<proteinExistence type="predicted"/>
<sequence length="87" mass="9733">MSSISIPSYKVYNLSFKTLVVSSDRECGWRTQIVSFGNQSALPSRCIAKMLNESKALKIPSSLKCLGSLLYNPQKGLRMRLFSKVET</sequence>
<dbReference type="Proteomes" id="UP001578633">
    <property type="component" value="Chromosome 1"/>
</dbReference>
<dbReference type="RefSeq" id="XP_069311475.1">
    <property type="nucleotide sequence ID" value="XM_069446502.1"/>
</dbReference>
<reference evidence="1 2" key="1">
    <citation type="submission" date="2024-09" db="EMBL/GenBank/DDBJ databases">
        <title>T2T genomes of carrot and Alternaria dauci and their utility for understanding host-pathogen interaction during carrot leaf blight disease.</title>
        <authorList>
            <person name="Liu W."/>
            <person name="Xu S."/>
            <person name="Ou C."/>
            <person name="Liu X."/>
            <person name="Zhuang F."/>
            <person name="Deng X.W."/>
        </authorList>
    </citation>
    <scope>NUCLEOTIDE SEQUENCE [LARGE SCALE GENOMIC DNA]</scope>
    <source>
        <strain evidence="1 2">A2016</strain>
    </source>
</reference>
<comment type="caution">
    <text evidence="1">The sequence shown here is derived from an EMBL/GenBank/DDBJ whole genome shotgun (WGS) entry which is preliminary data.</text>
</comment>
<evidence type="ECO:0000313" key="2">
    <source>
        <dbReference type="Proteomes" id="UP001578633"/>
    </source>
</evidence>
<name>A0ABR3UWP3_9PLEO</name>
<keyword evidence="2" id="KW-1185">Reference proteome</keyword>
<evidence type="ECO:0000313" key="1">
    <source>
        <dbReference type="EMBL" id="KAL1800891.1"/>
    </source>
</evidence>
<gene>
    <name evidence="1" type="ORF">ACET3X_001233</name>
</gene>
<accession>A0ABR3UWP3</accession>
<dbReference type="EMBL" id="JBHGVX010000001">
    <property type="protein sequence ID" value="KAL1800891.1"/>
    <property type="molecule type" value="Genomic_DNA"/>
</dbReference>
<dbReference type="GeneID" id="96081555"/>
<organism evidence="1 2">
    <name type="scientific">Alternaria dauci</name>
    <dbReference type="NCBI Taxonomy" id="48095"/>
    <lineage>
        <taxon>Eukaryota</taxon>
        <taxon>Fungi</taxon>
        <taxon>Dikarya</taxon>
        <taxon>Ascomycota</taxon>
        <taxon>Pezizomycotina</taxon>
        <taxon>Dothideomycetes</taxon>
        <taxon>Pleosporomycetidae</taxon>
        <taxon>Pleosporales</taxon>
        <taxon>Pleosporineae</taxon>
        <taxon>Pleosporaceae</taxon>
        <taxon>Alternaria</taxon>
        <taxon>Alternaria sect. Porri</taxon>
    </lineage>
</organism>